<dbReference type="EMBL" id="IACJ01147514">
    <property type="protein sequence ID" value="LAA62064.1"/>
    <property type="molecule type" value="Transcribed_RNA"/>
</dbReference>
<dbReference type="AlphaFoldDB" id="A0A2D4GQQ0"/>
<name>A0A2D4GQQ0_MICCO</name>
<accession>A0A2D4GQQ0</accession>
<dbReference type="EMBL" id="IACJ01147513">
    <property type="protein sequence ID" value="LAA62063.1"/>
    <property type="molecule type" value="Transcribed_RNA"/>
</dbReference>
<organism evidence="1">
    <name type="scientific">Micrurus corallinus</name>
    <name type="common">Brazilian coral snake</name>
    <dbReference type="NCBI Taxonomy" id="54390"/>
    <lineage>
        <taxon>Eukaryota</taxon>
        <taxon>Metazoa</taxon>
        <taxon>Chordata</taxon>
        <taxon>Craniata</taxon>
        <taxon>Vertebrata</taxon>
        <taxon>Euteleostomi</taxon>
        <taxon>Lepidosauria</taxon>
        <taxon>Squamata</taxon>
        <taxon>Bifurcata</taxon>
        <taxon>Unidentata</taxon>
        <taxon>Episquamata</taxon>
        <taxon>Toxicofera</taxon>
        <taxon>Serpentes</taxon>
        <taxon>Colubroidea</taxon>
        <taxon>Elapidae</taxon>
        <taxon>Elapinae</taxon>
        <taxon>Micrurus</taxon>
    </lineage>
</organism>
<sequence length="115" mass="12922">MVLNGETYDLLWLSCNHDSGGWQPANNFDITVSFSHMIDICHLYCQFLTSKGNESQQDVTNGDHVISCRTIMWDLPETANGTALGNVVMRCHTLWPCCLVREFPIPITVVNQAYG</sequence>
<reference evidence="1" key="1">
    <citation type="submission" date="2017-07" db="EMBL/GenBank/DDBJ databases">
        <authorList>
            <person name="Mikheyev A."/>
            <person name="Grau M."/>
        </authorList>
    </citation>
    <scope>NUCLEOTIDE SEQUENCE</scope>
    <source>
        <tissue evidence="1">Venom_gland</tissue>
    </source>
</reference>
<protein>
    <submittedName>
        <fullName evidence="1">Uncharacterized protein</fullName>
    </submittedName>
</protein>
<proteinExistence type="predicted"/>
<reference evidence="1" key="2">
    <citation type="submission" date="2017-11" db="EMBL/GenBank/DDBJ databases">
        <title>Coralsnake Venomics: Analyses of Venom Gland Transcriptomes and Proteomes of Six Brazilian Taxa.</title>
        <authorList>
            <person name="Aird S.D."/>
            <person name="Jorge da Silva N."/>
            <person name="Qiu L."/>
            <person name="Villar-Briones A."/>
            <person name="Aparecida-Saddi V."/>
            <person name="Campos-Telles M.P."/>
            <person name="Grau M."/>
            <person name="Mikheyev A.S."/>
        </authorList>
    </citation>
    <scope>NUCLEOTIDE SEQUENCE</scope>
    <source>
        <tissue evidence="1">Venom_gland</tissue>
    </source>
</reference>
<evidence type="ECO:0000313" key="1">
    <source>
        <dbReference type="EMBL" id="LAA62063.1"/>
    </source>
</evidence>